<dbReference type="PANTHER" id="PTHR33121:SF70">
    <property type="entry name" value="SIGNALING PROTEIN YKOW"/>
    <property type="match status" value="1"/>
</dbReference>
<reference evidence="4" key="1">
    <citation type="journal article" date="2019" name="Int. J. Syst. Evol. Microbiol.">
        <title>The Global Catalogue of Microorganisms (GCM) 10K type strain sequencing project: providing services to taxonomists for standard genome sequencing and annotation.</title>
        <authorList>
            <consortium name="The Broad Institute Genomics Platform"/>
            <consortium name="The Broad Institute Genome Sequencing Center for Infectious Disease"/>
            <person name="Wu L."/>
            <person name="Ma J."/>
        </authorList>
    </citation>
    <scope>NUCLEOTIDE SEQUENCE [LARGE SCALE GENOMIC DNA]</scope>
    <source>
        <strain evidence="4">CCUG 54939</strain>
    </source>
</reference>
<accession>A0ABV8CP99</accession>
<name>A0ABV8CP99_9GAMM</name>
<dbReference type="Proteomes" id="UP001595692">
    <property type="component" value="Unassembled WGS sequence"/>
</dbReference>
<keyword evidence="1" id="KW-0812">Transmembrane</keyword>
<dbReference type="Pfam" id="PF00563">
    <property type="entry name" value="EAL"/>
    <property type="match status" value="1"/>
</dbReference>
<evidence type="ECO:0000313" key="4">
    <source>
        <dbReference type="Proteomes" id="UP001595692"/>
    </source>
</evidence>
<dbReference type="Gene3D" id="3.20.20.450">
    <property type="entry name" value="EAL domain"/>
    <property type="match status" value="1"/>
</dbReference>
<dbReference type="SMART" id="SM00052">
    <property type="entry name" value="EAL"/>
    <property type="match status" value="1"/>
</dbReference>
<dbReference type="InterPro" id="IPR035919">
    <property type="entry name" value="EAL_sf"/>
</dbReference>
<dbReference type="InterPro" id="IPR050706">
    <property type="entry name" value="Cyclic-di-GMP_PDE-like"/>
</dbReference>
<gene>
    <name evidence="3" type="ORF">ACFOSS_10275</name>
</gene>
<dbReference type="InterPro" id="IPR048437">
    <property type="entry name" value="MASE11"/>
</dbReference>
<dbReference type="Gene3D" id="3.30.70.270">
    <property type="match status" value="1"/>
</dbReference>
<organism evidence="3 4">
    <name type="scientific">Pseudaeromonas sharmana</name>
    <dbReference type="NCBI Taxonomy" id="328412"/>
    <lineage>
        <taxon>Bacteria</taxon>
        <taxon>Pseudomonadati</taxon>
        <taxon>Pseudomonadota</taxon>
        <taxon>Gammaproteobacteria</taxon>
        <taxon>Aeromonadales</taxon>
        <taxon>Aeromonadaceae</taxon>
        <taxon>Pseudaeromonas</taxon>
    </lineage>
</organism>
<feature type="transmembrane region" description="Helical" evidence="1">
    <location>
        <begin position="89"/>
        <end position="109"/>
    </location>
</feature>
<evidence type="ECO:0000259" key="2">
    <source>
        <dbReference type="PROSITE" id="PS50883"/>
    </source>
</evidence>
<dbReference type="InterPro" id="IPR043128">
    <property type="entry name" value="Rev_trsase/Diguanyl_cyclase"/>
</dbReference>
<keyword evidence="1" id="KW-0472">Membrane</keyword>
<feature type="transmembrane region" description="Helical" evidence="1">
    <location>
        <begin position="65"/>
        <end position="83"/>
    </location>
</feature>
<proteinExistence type="predicted"/>
<feature type="transmembrane region" description="Helical" evidence="1">
    <location>
        <begin position="38"/>
        <end position="58"/>
    </location>
</feature>
<dbReference type="InterPro" id="IPR000160">
    <property type="entry name" value="GGDEF_dom"/>
</dbReference>
<dbReference type="EMBL" id="JBHSAF010000014">
    <property type="protein sequence ID" value="MFC3913850.1"/>
    <property type="molecule type" value="Genomic_DNA"/>
</dbReference>
<dbReference type="PROSITE" id="PS50883">
    <property type="entry name" value="EAL"/>
    <property type="match status" value="1"/>
</dbReference>
<dbReference type="RefSeq" id="WP_377152265.1">
    <property type="nucleotide sequence ID" value="NZ_JBHSAF010000014.1"/>
</dbReference>
<dbReference type="CDD" id="cd01948">
    <property type="entry name" value="EAL"/>
    <property type="match status" value="1"/>
</dbReference>
<feature type="transmembrane region" description="Helical" evidence="1">
    <location>
        <begin position="121"/>
        <end position="154"/>
    </location>
</feature>
<evidence type="ECO:0000256" key="1">
    <source>
        <dbReference type="SAM" id="Phobius"/>
    </source>
</evidence>
<protein>
    <submittedName>
        <fullName evidence="3">EAL domain-containing protein</fullName>
    </submittedName>
</protein>
<dbReference type="InterPro" id="IPR001633">
    <property type="entry name" value="EAL_dom"/>
</dbReference>
<sequence length="744" mass="83889">MQNKPSLLSHVLGFLLQTEYLNTAAALAQSRVSALRMITIAALVLVCLVAIPSSIQAWHYHQPHVPILLIFFYLMTALLVWQVDRHYHLVAWGLLFTILMAGLSMQIFITESALANLGSLFLYAIPALAMLLLGLRVALLTMVFNILPFTLLLINEPLPNWFSIDLTLPNSHFYLHAVLFVFFNLAVPLAAWRLLRAFELTLEQRQKLVERLEHSRDLHKLVFESGQTARLLLDSRGRILLANQQASAMLAARLMPGMRLNDLLPVGLRPIALKSLRCKWTLDNEREWFVECQPLAESSHFLVQLEDDSERLRVKRLEKQARQLDSQRRWRDPLTGLPNLAAFMQQLHEKQQQQASPGLLAMIRVHRRSADKPGQQAIWLSQQLADWYQQGGFIGQWDVETLLLATPALTESPSPEAVYSALSTRLAALEGRHGQVSLCWGMIAPCPDVPAHQLLNYLRFAIEQAARSGEGYRFVLADFEEGQRDTRMLAALRLALQREQIRLAYQPQIHAPTGQWVGLEALARWHHPEWGDISPAKFCRLAEANGLSCQLTEAVLLQISIDWHRWHRAGLQVPPISINFSVHELASDQLLRHWLSLCKQLGLPPGALEIELTESALTEDESALSQRVSLLSRLGFPVVVDDFGVGYSSLARVITVPASQIKIDRSLIADIEHNTRQQKLIRSMVALCQTLDARLLVEGVETAAQLAVLEKLGCSYFQGYYFSRPVPAEQITPRLLSTEPVEAI</sequence>
<feature type="domain" description="EAL" evidence="2">
    <location>
        <begin position="485"/>
        <end position="739"/>
    </location>
</feature>
<dbReference type="PANTHER" id="PTHR33121">
    <property type="entry name" value="CYCLIC DI-GMP PHOSPHODIESTERASE PDEF"/>
    <property type="match status" value="1"/>
</dbReference>
<comment type="caution">
    <text evidence="3">The sequence shown here is derived from an EMBL/GenBank/DDBJ whole genome shotgun (WGS) entry which is preliminary data.</text>
</comment>
<keyword evidence="4" id="KW-1185">Reference proteome</keyword>
<feature type="transmembrane region" description="Helical" evidence="1">
    <location>
        <begin position="174"/>
        <end position="195"/>
    </location>
</feature>
<evidence type="ECO:0000313" key="3">
    <source>
        <dbReference type="EMBL" id="MFC3913850.1"/>
    </source>
</evidence>
<keyword evidence="1" id="KW-1133">Transmembrane helix</keyword>
<dbReference type="SMART" id="SM00267">
    <property type="entry name" value="GGDEF"/>
    <property type="match status" value="1"/>
</dbReference>
<dbReference type="SUPFAM" id="SSF141868">
    <property type="entry name" value="EAL domain-like"/>
    <property type="match status" value="1"/>
</dbReference>
<dbReference type="Pfam" id="PF20969">
    <property type="entry name" value="MASE11"/>
    <property type="match status" value="1"/>
</dbReference>